<dbReference type="EMBL" id="CP058601">
    <property type="protein sequence ID" value="QLG51128.1"/>
    <property type="molecule type" value="Genomic_DNA"/>
</dbReference>
<organism evidence="3 4">
    <name type="scientific">Natrinema halophilum</name>
    <dbReference type="NCBI Taxonomy" id="1699371"/>
    <lineage>
        <taxon>Archaea</taxon>
        <taxon>Methanobacteriati</taxon>
        <taxon>Methanobacteriota</taxon>
        <taxon>Stenosarchaea group</taxon>
        <taxon>Halobacteria</taxon>
        <taxon>Halobacteriales</taxon>
        <taxon>Natrialbaceae</taxon>
        <taxon>Natrinema</taxon>
    </lineage>
</organism>
<dbReference type="Gene3D" id="2.60.40.10">
    <property type="entry name" value="Immunoglobulins"/>
    <property type="match status" value="2"/>
</dbReference>
<dbReference type="Gene3D" id="2.60.120.260">
    <property type="entry name" value="Galactose-binding domain-like"/>
    <property type="match status" value="1"/>
</dbReference>
<dbReference type="InterPro" id="IPR008979">
    <property type="entry name" value="Galactose-bd-like_sf"/>
</dbReference>
<dbReference type="InterPro" id="IPR013783">
    <property type="entry name" value="Ig-like_fold"/>
</dbReference>
<gene>
    <name evidence="3" type="ORF">HYG82_03010</name>
</gene>
<dbReference type="InterPro" id="IPR036116">
    <property type="entry name" value="FN3_sf"/>
</dbReference>
<dbReference type="OrthoDB" id="329111at2157"/>
<feature type="compositionally biased region" description="Basic and acidic residues" evidence="1">
    <location>
        <begin position="862"/>
        <end position="875"/>
    </location>
</feature>
<evidence type="ECO:0000259" key="2">
    <source>
        <dbReference type="PROSITE" id="PS50853"/>
    </source>
</evidence>
<dbReference type="PROSITE" id="PS50853">
    <property type="entry name" value="FN3"/>
    <property type="match status" value="1"/>
</dbReference>
<feature type="compositionally biased region" description="Polar residues" evidence="1">
    <location>
        <begin position="845"/>
        <end position="856"/>
    </location>
</feature>
<evidence type="ECO:0000256" key="1">
    <source>
        <dbReference type="SAM" id="MobiDB-lite"/>
    </source>
</evidence>
<dbReference type="AlphaFoldDB" id="A0A7D5GK39"/>
<protein>
    <submittedName>
        <fullName evidence="3">Fibronectin type III domain-containing protein</fullName>
    </submittedName>
</protein>
<sequence>MTATWDDNLNNGEFRLEWKEEDPDTTTTYSDANSATVGHDILSYTITGLLDGEKYSVRLRCQTSYKTGSWLEAADITKLTAADQPSVSSSTDTSVGLSWTINSNFEGSQQIYRRRTDYNYNDNGRLIATLSTTAASYIDSTPQPDREYEYEVRALTQWVHADSPATTVSTTDSLGLEDRAVPPTEWYAEIAHPDDPTLTPRILDDPVRRPTVNGFPRIELPVPQDETWHATAFDDAPLSVWHDGDREPVDTLEHRRLRPDRTVLEGRGGTQLDQRVIEDVDTQKTHLFVEDLLTTHTDYSVNVDTPQSETEQRSIQEADTDVEHQQAFVSIPSDQPLEFTSDGYYAPTQTGWFVEAENAAGNVQGTVSSSDYSGGTAAGVFGDADEFQLTIENDHTIPAGNLQILFRRDTRNVSNHHGLDLILDGTTIESLSAGVLAEQLAWYSIAVNTEISPGTHTFTVAATGGGEDFEIDAVAAYDNRFGHSEPSSVNADGYLDGPELYPDIARLEMEPIETPLGISEVTLEVVTADDGTVSELAIGEEGTTTWNTATDVSSHTYSYSSLATTARGRIGVGRQGSRSDAAPATGFDRERVDSLTMTAQLDDTPVLTDRSFDGRLIDVLREVADIGNFVFEVRETSSGTTFEWTQIDQRSTNVDPDLADYDIDRQTEDVVEKAVIYGGAQRITRQSVTVTVGSWVDLPFPDSRLVEGRETIYDGSTEYERGTDYEIRYATSDGNPELKALSGGSISDGATVSVDADVKPRGQYTAGGAGASPKTIIKDIPGLASKQMCDQVALYLVEETGDALIEADVTVPHDSVEWSVIEAIDPAQLPTDGPMQVREIESNASQTTLRLASRQSVGEAVQDIRQRTQRNSERV</sequence>
<evidence type="ECO:0000313" key="3">
    <source>
        <dbReference type="EMBL" id="QLG51128.1"/>
    </source>
</evidence>
<dbReference type="SMART" id="SM00060">
    <property type="entry name" value="FN3"/>
    <property type="match status" value="2"/>
</dbReference>
<proteinExistence type="predicted"/>
<reference evidence="3 4" key="1">
    <citation type="submission" date="2020-07" db="EMBL/GenBank/DDBJ databases">
        <authorList>
            <person name="Cui H."/>
        </authorList>
    </citation>
    <scope>NUCLEOTIDE SEQUENCE [LARGE SCALE GENOMIC DNA]</scope>
    <source>
        <strain evidence="3 4">YPL8</strain>
    </source>
</reference>
<feature type="region of interest" description="Disordered" evidence="1">
    <location>
        <begin position="845"/>
        <end position="875"/>
    </location>
</feature>
<dbReference type="SUPFAM" id="SSF49785">
    <property type="entry name" value="Galactose-binding domain-like"/>
    <property type="match status" value="1"/>
</dbReference>
<name>A0A7D5GK39_9EURY</name>
<keyword evidence="4" id="KW-1185">Reference proteome</keyword>
<feature type="domain" description="Fibronectin type-III" evidence="2">
    <location>
        <begin position="1"/>
        <end position="83"/>
    </location>
</feature>
<dbReference type="SUPFAM" id="SSF49265">
    <property type="entry name" value="Fibronectin type III"/>
    <property type="match status" value="1"/>
</dbReference>
<dbReference type="KEGG" id="haly:HYG82_03010"/>
<accession>A0A7D5GK39</accession>
<dbReference type="CDD" id="cd00063">
    <property type="entry name" value="FN3"/>
    <property type="match status" value="1"/>
</dbReference>
<dbReference type="InterPro" id="IPR003961">
    <property type="entry name" value="FN3_dom"/>
</dbReference>
<evidence type="ECO:0000313" key="4">
    <source>
        <dbReference type="Proteomes" id="UP000509241"/>
    </source>
</evidence>
<dbReference type="Proteomes" id="UP000509241">
    <property type="component" value="Chromosome"/>
</dbReference>